<feature type="region of interest" description="Disordered" evidence="2">
    <location>
        <begin position="309"/>
        <end position="332"/>
    </location>
</feature>
<organism evidence="3 4">
    <name type="scientific">Tetraparma gracilis</name>
    <dbReference type="NCBI Taxonomy" id="2962635"/>
    <lineage>
        <taxon>Eukaryota</taxon>
        <taxon>Sar</taxon>
        <taxon>Stramenopiles</taxon>
        <taxon>Ochrophyta</taxon>
        <taxon>Bolidophyceae</taxon>
        <taxon>Parmales</taxon>
        <taxon>Triparmaceae</taxon>
        <taxon>Tetraparma</taxon>
    </lineage>
</organism>
<feature type="coiled-coil region" evidence="1">
    <location>
        <begin position="240"/>
        <end position="267"/>
    </location>
</feature>
<evidence type="ECO:0000313" key="3">
    <source>
        <dbReference type="EMBL" id="GMI28146.1"/>
    </source>
</evidence>
<evidence type="ECO:0000256" key="2">
    <source>
        <dbReference type="SAM" id="MobiDB-lite"/>
    </source>
</evidence>
<evidence type="ECO:0000313" key="4">
    <source>
        <dbReference type="Proteomes" id="UP001165060"/>
    </source>
</evidence>
<accession>A0ABQ6MLL5</accession>
<evidence type="ECO:0000256" key="1">
    <source>
        <dbReference type="SAM" id="Coils"/>
    </source>
</evidence>
<keyword evidence="4" id="KW-1185">Reference proteome</keyword>
<proteinExistence type="predicted"/>
<protein>
    <submittedName>
        <fullName evidence="3">Uncharacterized protein</fullName>
    </submittedName>
</protein>
<name>A0ABQ6MLL5_9STRA</name>
<sequence length="355" mass="38303">MSFSNVPRITGASAPPSSGGILLDLEARIACSVFREKKAADKRSHMALQAEDAAATKKLSRLRDRRSSARRDVGKVKALLPSSMPPHSTPFIHTLTRCGVGSNDKPLKTIGEAVCYMGERQAIWDGDHASIKALEKVAIARKGRLADGELGISRLETDELLVQSKMADIEQALIPLKQHEAAIEEVKASVIELKRELATGGAETTRQLDSQHSQLQTLTGLAKSCRELMLKRAAELAPILAKYDVDIKNLQDRMGTVEKELKDHTDLIIGNTSQISENRGSVSDLSSKVATLTALVASLAAEVKLLRAEVSSVPPPPSRPSPPPASVRMGSALKQLTAYSGLDVENENVDPNSRR</sequence>
<dbReference type="Gene3D" id="1.20.5.340">
    <property type="match status" value="1"/>
</dbReference>
<feature type="compositionally biased region" description="Pro residues" evidence="2">
    <location>
        <begin position="313"/>
        <end position="325"/>
    </location>
</feature>
<reference evidence="3 4" key="1">
    <citation type="journal article" date="2023" name="Commun. Biol.">
        <title>Genome analysis of Parmales, the sister group of diatoms, reveals the evolutionary specialization of diatoms from phago-mixotrophs to photoautotrophs.</title>
        <authorList>
            <person name="Ban H."/>
            <person name="Sato S."/>
            <person name="Yoshikawa S."/>
            <person name="Yamada K."/>
            <person name="Nakamura Y."/>
            <person name="Ichinomiya M."/>
            <person name="Sato N."/>
            <person name="Blanc-Mathieu R."/>
            <person name="Endo H."/>
            <person name="Kuwata A."/>
            <person name="Ogata H."/>
        </authorList>
    </citation>
    <scope>NUCLEOTIDE SEQUENCE [LARGE SCALE GENOMIC DNA]</scope>
</reference>
<dbReference type="EMBL" id="BRYB01000344">
    <property type="protein sequence ID" value="GMI28146.1"/>
    <property type="molecule type" value="Genomic_DNA"/>
</dbReference>
<gene>
    <name evidence="3" type="ORF">TeGR_g10642</name>
</gene>
<dbReference type="Proteomes" id="UP001165060">
    <property type="component" value="Unassembled WGS sequence"/>
</dbReference>
<comment type="caution">
    <text evidence="3">The sequence shown here is derived from an EMBL/GenBank/DDBJ whole genome shotgun (WGS) entry which is preliminary data.</text>
</comment>
<keyword evidence="1" id="KW-0175">Coiled coil</keyword>